<comment type="subcellular location">
    <subcellularLocation>
        <location evidence="1 9">Nucleus</location>
    </subcellularLocation>
</comment>
<dbReference type="InterPro" id="IPR048338">
    <property type="entry name" value="Mediator_Med16"/>
</dbReference>
<dbReference type="InterPro" id="IPR021665">
    <property type="entry name" value="Mediator_Med16_N"/>
</dbReference>
<evidence type="ECO:0000313" key="15">
    <source>
        <dbReference type="Proteomes" id="UP000234275"/>
    </source>
</evidence>
<dbReference type="SUPFAM" id="SSF50978">
    <property type="entry name" value="WD40 repeat-like"/>
    <property type="match status" value="1"/>
</dbReference>
<sequence>MPMMMDDGINVDDLFGEPASLELALPPATTTKGLAQRLDELRLLGCCQKIAWSRQGCIAYITHDSSRVNLRHLECRPSDGKWILSEDTPLNPVAEAHGGHPLAHLSWNELGSELAVADSSGRVSIYNIAIGLNSLAGQRQAIYDADDDGGQIVGMMWLNIQRSVHAFNQAAKVQGRWAYSPFRRRPIGPLHPAGKAALVCVTKSGMIRLLYQNPDARWAEISAELKTTAYSDRLLTHAAIGAVQGGIVIATHSACEKLCFYRAQINWTPAQWDPSQLKHAPNQFPVPNFRFMHAKVETSSSVPSVNRAEGQNPNDAPQSTNSLYCLTHLDIIMAAHDNPSGMTTNPWIVAVFSIPPHAVPDPSQQLPSSVIVRWQLESAPPVLHPKFDEVTSKKNNVQVKPKTAIRRLEDIQCDKYVLSIDQTEFGNVLAITYDDSTITFYDPKTMAILNGIDDANTVTSLAQAGFSYPPDTPGLYIGFSPSGCIAMTLDGDGQTQLRVMEHTYGVVNGIPDESKLSAAIASLTLAFCRGCGSELNTDDILMILRRQVSPDDQATFVNEVYRALAVNCNFTQENDKLMSHQYLPRCLSIQAALGFKDKYKSRSFASNVPWTILQLRHASVLYALFLQFIKGAQTEPPDPDALRILLGNTKWALDFLHFVLNDLLDLADELEDVLDDQEALAQKLKTTTSLPLVILLSSMSRAFLRFICRGLRGIHGIHTGYGAAPLSGDARLSYSEVCQTIDASPVRIDVYEKFVAGVDSAVRHGYHAAGFGDAERPGPERELLVNARIAPVLVPAVATILRQTVPALKPDIDRLAIYTADYSWLGLGTDRRAEMYRRSRDVDIIKKIPVRPVQVSTGGAGDSAKGFVVAHHQPRRRCVRCCEILSGMYTPRPSLSFRMLYKLGYVRYCICGGGWTLETDAK</sequence>
<gene>
    <name evidence="9" type="primary">MED16</name>
    <name evidence="14" type="ORF">P170DRAFT_459463</name>
</gene>
<dbReference type="InterPro" id="IPR036322">
    <property type="entry name" value="WD40_repeat_dom_sf"/>
</dbReference>
<dbReference type="Pfam" id="PF20719">
    <property type="entry name" value="Med16_C"/>
    <property type="match status" value="1"/>
</dbReference>
<evidence type="ECO:0000256" key="11">
    <source>
        <dbReference type="SAM" id="MobiDB-lite"/>
    </source>
</evidence>
<evidence type="ECO:0000313" key="14">
    <source>
        <dbReference type="EMBL" id="PLB43903.1"/>
    </source>
</evidence>
<keyword evidence="6 9" id="KW-0804">Transcription</keyword>
<dbReference type="OrthoDB" id="4139168at2759"/>
<keyword evidence="7 9" id="KW-0539">Nucleus</keyword>
<evidence type="ECO:0000256" key="1">
    <source>
        <dbReference type="ARBA" id="ARBA00004123"/>
    </source>
</evidence>
<feature type="region of interest" description="Disordered" evidence="11">
    <location>
        <begin position="300"/>
        <end position="319"/>
    </location>
</feature>
<evidence type="ECO:0000256" key="10">
    <source>
        <dbReference type="SAM" id="Coils"/>
    </source>
</evidence>
<evidence type="ECO:0000256" key="9">
    <source>
        <dbReference type="RuleBase" id="RU364149"/>
    </source>
</evidence>
<dbReference type="GO" id="GO:0016592">
    <property type="term" value="C:mediator complex"/>
    <property type="evidence" value="ECO:0007669"/>
    <property type="project" value="InterPro"/>
</dbReference>
<dbReference type="Pfam" id="PF11635">
    <property type="entry name" value="Med16_N"/>
    <property type="match status" value="1"/>
</dbReference>
<evidence type="ECO:0000259" key="13">
    <source>
        <dbReference type="Pfam" id="PF20719"/>
    </source>
</evidence>
<evidence type="ECO:0000256" key="4">
    <source>
        <dbReference type="ARBA" id="ARBA00023015"/>
    </source>
</evidence>
<comment type="similarity">
    <text evidence="2 9">Belongs to the Mediator complex subunit 16 family.</text>
</comment>
<dbReference type="EMBL" id="MSFO01000010">
    <property type="protein sequence ID" value="PLB43903.1"/>
    <property type="molecule type" value="Genomic_DNA"/>
</dbReference>
<accession>A0A2I2FTD5</accession>
<keyword evidence="15" id="KW-1185">Reference proteome</keyword>
<evidence type="ECO:0000256" key="7">
    <source>
        <dbReference type="ARBA" id="ARBA00023242"/>
    </source>
</evidence>
<organism evidence="14 15">
    <name type="scientific">Aspergillus steynii IBT 23096</name>
    <dbReference type="NCBI Taxonomy" id="1392250"/>
    <lineage>
        <taxon>Eukaryota</taxon>
        <taxon>Fungi</taxon>
        <taxon>Dikarya</taxon>
        <taxon>Ascomycota</taxon>
        <taxon>Pezizomycotina</taxon>
        <taxon>Eurotiomycetes</taxon>
        <taxon>Eurotiomycetidae</taxon>
        <taxon>Eurotiales</taxon>
        <taxon>Aspergillaceae</taxon>
        <taxon>Aspergillus</taxon>
        <taxon>Aspergillus subgen. Circumdati</taxon>
    </lineage>
</organism>
<evidence type="ECO:0000256" key="3">
    <source>
        <dbReference type="ARBA" id="ARBA00019614"/>
    </source>
</evidence>
<evidence type="ECO:0000256" key="2">
    <source>
        <dbReference type="ARBA" id="ARBA00006543"/>
    </source>
</evidence>
<feature type="domain" description="Mediator complex subunit Med16 N-terminal" evidence="12">
    <location>
        <begin position="140"/>
        <end position="470"/>
    </location>
</feature>
<dbReference type="AlphaFoldDB" id="A0A2I2FTD5"/>
<dbReference type="PANTHER" id="PTHR13224:SF6">
    <property type="entry name" value="MEDIATOR OF RNA POLYMERASE II TRANSCRIPTION SUBUNIT 16"/>
    <property type="match status" value="1"/>
</dbReference>
<name>A0A2I2FTD5_9EURO</name>
<dbReference type="Proteomes" id="UP000234275">
    <property type="component" value="Unassembled WGS sequence"/>
</dbReference>
<dbReference type="STRING" id="1392250.A0A2I2FTD5"/>
<dbReference type="InterPro" id="IPR048339">
    <property type="entry name" value="Mediator_Med16_C"/>
</dbReference>
<feature type="coiled-coil region" evidence="10">
    <location>
        <begin position="660"/>
        <end position="687"/>
    </location>
</feature>
<dbReference type="GO" id="GO:0045893">
    <property type="term" value="P:positive regulation of DNA-templated transcription"/>
    <property type="evidence" value="ECO:0007669"/>
    <property type="project" value="TreeGrafter"/>
</dbReference>
<keyword evidence="4 9" id="KW-0805">Transcription regulation</keyword>
<keyword evidence="5 9" id="KW-0010">Activator</keyword>
<evidence type="ECO:0000256" key="8">
    <source>
        <dbReference type="ARBA" id="ARBA00032015"/>
    </source>
</evidence>
<reference evidence="14 15" key="1">
    <citation type="submission" date="2016-12" db="EMBL/GenBank/DDBJ databases">
        <title>The genomes of Aspergillus section Nigri reveals drivers in fungal speciation.</title>
        <authorList>
            <consortium name="DOE Joint Genome Institute"/>
            <person name="Vesth T.C."/>
            <person name="Nybo J."/>
            <person name="Theobald S."/>
            <person name="Brandl J."/>
            <person name="Frisvad J.C."/>
            <person name="Nielsen K.F."/>
            <person name="Lyhne E.K."/>
            <person name="Kogle M.E."/>
            <person name="Kuo A."/>
            <person name="Riley R."/>
            <person name="Clum A."/>
            <person name="Nolan M."/>
            <person name="Lipzen A."/>
            <person name="Salamov A."/>
            <person name="Henrissat B."/>
            <person name="Wiebenga A."/>
            <person name="De Vries R.P."/>
            <person name="Grigoriev I.V."/>
            <person name="Mortensen U.H."/>
            <person name="Andersen M.R."/>
            <person name="Baker S.E."/>
        </authorList>
    </citation>
    <scope>NUCLEOTIDE SEQUENCE [LARGE SCALE GENOMIC DNA]</scope>
    <source>
        <strain evidence="14 15">IBT 23096</strain>
    </source>
</reference>
<dbReference type="PANTHER" id="PTHR13224">
    <property type="entry name" value="THYROID HORMONE RECEPTOR-ASSOCIATED PROTEIN-RELATED"/>
    <property type="match status" value="1"/>
</dbReference>
<comment type="function">
    <text evidence="9">Component of the Mediator complex, a coactivator involved in the regulated transcription of nearly all RNA polymerase II-dependent genes. Mediator functions as a bridge to convey information from gene-specific regulatory proteins to the basal RNA polymerase II transcription machinery. Mediator is recruited to promoters by direct interactions with regulatory proteins and serves as a scaffold for the assembly of a functional preinitiation complex with RNA polymerase II and the general transcription factors.</text>
</comment>
<comment type="subunit">
    <text evidence="9">Component of the Mediator complex.</text>
</comment>
<protein>
    <recommendedName>
        <fullName evidence="3 9">Mediator of RNA polymerase II transcription subunit 16</fullName>
    </recommendedName>
    <alternativeName>
        <fullName evidence="8 9">Mediator complex subunit 16</fullName>
    </alternativeName>
</protein>
<evidence type="ECO:0000256" key="6">
    <source>
        <dbReference type="ARBA" id="ARBA00023163"/>
    </source>
</evidence>
<proteinExistence type="inferred from homology"/>
<dbReference type="VEuPathDB" id="FungiDB:P170DRAFT_459463"/>
<feature type="domain" description="Mediator complex subunit 16 C-terminal" evidence="13">
    <location>
        <begin position="803"/>
        <end position="916"/>
    </location>
</feature>
<evidence type="ECO:0000256" key="5">
    <source>
        <dbReference type="ARBA" id="ARBA00023159"/>
    </source>
</evidence>
<evidence type="ECO:0000259" key="12">
    <source>
        <dbReference type="Pfam" id="PF11635"/>
    </source>
</evidence>
<keyword evidence="10" id="KW-0175">Coiled coil</keyword>
<comment type="caution">
    <text evidence="14">The sequence shown here is derived from an EMBL/GenBank/DDBJ whole genome shotgun (WGS) entry which is preliminary data.</text>
</comment>